<keyword evidence="7 9" id="KW-0472">Membrane</keyword>
<comment type="subunit">
    <text evidence="9">Homopentamer.</text>
</comment>
<evidence type="ECO:0000256" key="5">
    <source>
        <dbReference type="ARBA" id="ARBA00022989"/>
    </source>
</evidence>
<dbReference type="InterPro" id="IPR037673">
    <property type="entry name" value="MSC/AndL"/>
</dbReference>
<dbReference type="GO" id="GO:0008381">
    <property type="term" value="F:mechanosensitive monoatomic ion channel activity"/>
    <property type="evidence" value="ECO:0007669"/>
    <property type="project" value="UniProtKB-UniRule"/>
</dbReference>
<organism evidence="10 11">
    <name type="scientific">Lederbergia citrea</name>
    <dbReference type="NCBI Taxonomy" id="2833581"/>
    <lineage>
        <taxon>Bacteria</taxon>
        <taxon>Bacillati</taxon>
        <taxon>Bacillota</taxon>
        <taxon>Bacilli</taxon>
        <taxon>Bacillales</taxon>
        <taxon>Bacillaceae</taxon>
        <taxon>Lederbergia</taxon>
    </lineage>
</organism>
<feature type="transmembrane region" description="Helical" evidence="9">
    <location>
        <begin position="12"/>
        <end position="31"/>
    </location>
</feature>
<evidence type="ECO:0000256" key="7">
    <source>
        <dbReference type="ARBA" id="ARBA00023136"/>
    </source>
</evidence>
<accession>A0A942Z530</accession>
<keyword evidence="4 9" id="KW-0812">Transmembrane</keyword>
<evidence type="ECO:0000256" key="2">
    <source>
        <dbReference type="ARBA" id="ARBA00022448"/>
    </source>
</evidence>
<name>A0A942Z530_9BACI</name>
<reference evidence="10 11" key="1">
    <citation type="submission" date="2021-05" db="EMBL/GenBank/DDBJ databases">
        <title>Novel Bacillus species.</title>
        <authorList>
            <person name="Liu G."/>
        </authorList>
    </citation>
    <scope>NUCLEOTIDE SEQUENCE [LARGE SCALE GENOMIC DNA]</scope>
    <source>
        <strain evidence="10 11">FJAT-49682</strain>
    </source>
</reference>
<dbReference type="PRINTS" id="PR01264">
    <property type="entry name" value="MECHCHANNEL"/>
</dbReference>
<sequence length="127" mass="14538">MWKEFKKLAIKGNVLDITVAVVIGTSFRIFVDSLVDNIIMPLIGILLGGKNFHKLMYRFGDTKIEYGKFIESSIHLLIIALSIFWLVKVYGKIKHKKEMQILKEAPVIAPDVELLAEIRDLLKKKNI</sequence>
<evidence type="ECO:0000256" key="3">
    <source>
        <dbReference type="ARBA" id="ARBA00022475"/>
    </source>
</evidence>
<evidence type="ECO:0000256" key="4">
    <source>
        <dbReference type="ARBA" id="ARBA00022692"/>
    </source>
</evidence>
<feature type="transmembrane region" description="Helical" evidence="9">
    <location>
        <begin position="73"/>
        <end position="91"/>
    </location>
</feature>
<dbReference type="GO" id="GO:0005886">
    <property type="term" value="C:plasma membrane"/>
    <property type="evidence" value="ECO:0007669"/>
    <property type="project" value="UniProtKB-SubCell"/>
</dbReference>
<comment type="similarity">
    <text evidence="9">Belongs to the MscL family.</text>
</comment>
<dbReference type="AlphaFoldDB" id="A0A942Z530"/>
<protein>
    <recommendedName>
        <fullName evidence="9">Large-conductance mechanosensitive channel</fullName>
    </recommendedName>
</protein>
<dbReference type="PANTHER" id="PTHR30266:SF2">
    <property type="entry name" value="LARGE-CONDUCTANCE MECHANOSENSITIVE CHANNEL"/>
    <property type="match status" value="1"/>
</dbReference>
<dbReference type="Pfam" id="PF01741">
    <property type="entry name" value="MscL"/>
    <property type="match status" value="1"/>
</dbReference>
<comment type="caution">
    <text evidence="10">The sequence shown here is derived from an EMBL/GenBank/DDBJ whole genome shotgun (WGS) entry which is preliminary data.</text>
</comment>
<comment type="subcellular location">
    <subcellularLocation>
        <location evidence="9">Cell membrane</location>
        <topology evidence="9">Multi-pass membrane protein</topology>
    </subcellularLocation>
    <subcellularLocation>
        <location evidence="1">Membrane</location>
        <topology evidence="1">Multi-pass membrane protein</topology>
    </subcellularLocation>
</comment>
<keyword evidence="6 9" id="KW-0406">Ion transport</keyword>
<keyword evidence="11" id="KW-1185">Reference proteome</keyword>
<keyword evidence="2 9" id="KW-0813">Transport</keyword>
<dbReference type="Proteomes" id="UP000676456">
    <property type="component" value="Unassembled WGS sequence"/>
</dbReference>
<evidence type="ECO:0000256" key="9">
    <source>
        <dbReference type="HAMAP-Rule" id="MF_00115"/>
    </source>
</evidence>
<dbReference type="Gene3D" id="1.10.1200.120">
    <property type="entry name" value="Large-conductance mechanosensitive channel, MscL, domain 1"/>
    <property type="match status" value="1"/>
</dbReference>
<dbReference type="InterPro" id="IPR001185">
    <property type="entry name" value="MS_channel"/>
</dbReference>
<keyword evidence="5 9" id="KW-1133">Transmembrane helix</keyword>
<keyword evidence="3 9" id="KW-1003">Cell membrane</keyword>
<proteinExistence type="inferred from homology"/>
<keyword evidence="8 9" id="KW-0407">Ion channel</keyword>
<evidence type="ECO:0000256" key="8">
    <source>
        <dbReference type="ARBA" id="ARBA00023303"/>
    </source>
</evidence>
<evidence type="ECO:0000256" key="6">
    <source>
        <dbReference type="ARBA" id="ARBA00023065"/>
    </source>
</evidence>
<evidence type="ECO:0000313" key="11">
    <source>
        <dbReference type="Proteomes" id="UP000676456"/>
    </source>
</evidence>
<evidence type="ECO:0000256" key="1">
    <source>
        <dbReference type="ARBA" id="ARBA00004141"/>
    </source>
</evidence>
<dbReference type="NCBIfam" id="TIGR00220">
    <property type="entry name" value="mscL"/>
    <property type="match status" value="1"/>
</dbReference>
<dbReference type="InterPro" id="IPR036019">
    <property type="entry name" value="MscL_channel"/>
</dbReference>
<comment type="function">
    <text evidence="9">Channel that opens in response to stretch forces in the membrane lipid bilayer. May participate in the regulation of osmotic pressure changes within the cell.</text>
</comment>
<gene>
    <name evidence="9 10" type="primary">mscL</name>
    <name evidence="10" type="ORF">KHA91_16430</name>
</gene>
<dbReference type="HAMAP" id="MF_00115">
    <property type="entry name" value="MscL"/>
    <property type="match status" value="1"/>
</dbReference>
<dbReference type="EMBL" id="JAGYPN010000003">
    <property type="protein sequence ID" value="MBS4224309.1"/>
    <property type="molecule type" value="Genomic_DNA"/>
</dbReference>
<dbReference type="RefSeq" id="WP_213099332.1">
    <property type="nucleotide sequence ID" value="NZ_JAGYPH010000003.1"/>
</dbReference>
<dbReference type="SUPFAM" id="SSF81330">
    <property type="entry name" value="Gated mechanosensitive channel"/>
    <property type="match status" value="1"/>
</dbReference>
<evidence type="ECO:0000313" key="10">
    <source>
        <dbReference type="EMBL" id="MBS4224309.1"/>
    </source>
</evidence>
<dbReference type="PANTHER" id="PTHR30266">
    <property type="entry name" value="MECHANOSENSITIVE CHANNEL MSCL"/>
    <property type="match status" value="1"/>
</dbReference>